<reference evidence="1 2" key="1">
    <citation type="journal article" date="2016" name="Mol. Biol. Evol.">
        <title>Comparative Genomics of Early-Diverging Mushroom-Forming Fungi Provides Insights into the Origins of Lignocellulose Decay Capabilities.</title>
        <authorList>
            <person name="Nagy L.G."/>
            <person name="Riley R."/>
            <person name="Tritt A."/>
            <person name="Adam C."/>
            <person name="Daum C."/>
            <person name="Floudas D."/>
            <person name="Sun H."/>
            <person name="Yadav J.S."/>
            <person name="Pangilinan J."/>
            <person name="Larsson K.H."/>
            <person name="Matsuura K."/>
            <person name="Barry K."/>
            <person name="Labutti K."/>
            <person name="Kuo R."/>
            <person name="Ohm R.A."/>
            <person name="Bhattacharya S.S."/>
            <person name="Shirouzu T."/>
            <person name="Yoshinaga Y."/>
            <person name="Martin F.M."/>
            <person name="Grigoriev I.V."/>
            <person name="Hibbett D.S."/>
        </authorList>
    </citation>
    <scope>NUCLEOTIDE SEQUENCE [LARGE SCALE GENOMIC DNA]</scope>
    <source>
        <strain evidence="1 2">HHB14362 ss-1</strain>
    </source>
</reference>
<protein>
    <submittedName>
        <fullName evidence="1">Uncharacterized protein</fullName>
    </submittedName>
</protein>
<dbReference type="EMBL" id="KV425581">
    <property type="protein sequence ID" value="KZT23907.1"/>
    <property type="molecule type" value="Genomic_DNA"/>
</dbReference>
<dbReference type="InParanoid" id="A0A165RJM5"/>
<name>A0A165RJM5_9AGAM</name>
<proteinExistence type="predicted"/>
<keyword evidence="2" id="KW-1185">Reference proteome</keyword>
<gene>
    <name evidence="1" type="ORF">NEOLEDRAFT_1135744</name>
</gene>
<dbReference type="Proteomes" id="UP000076761">
    <property type="component" value="Unassembled WGS sequence"/>
</dbReference>
<dbReference type="AlphaFoldDB" id="A0A165RJM5"/>
<feature type="non-terminal residue" evidence="1">
    <location>
        <position position="68"/>
    </location>
</feature>
<accession>A0A165RJM5</accession>
<evidence type="ECO:0000313" key="1">
    <source>
        <dbReference type="EMBL" id="KZT23907.1"/>
    </source>
</evidence>
<sequence length="68" mass="7716">MTVIPSRNIFLLSILSMMEDDTISAELIHFWYSIRMPIYHNRILAAMSSSIDIVVQRSAFTGNILLGT</sequence>
<evidence type="ECO:0000313" key="2">
    <source>
        <dbReference type="Proteomes" id="UP000076761"/>
    </source>
</evidence>
<organism evidence="1 2">
    <name type="scientific">Neolentinus lepideus HHB14362 ss-1</name>
    <dbReference type="NCBI Taxonomy" id="1314782"/>
    <lineage>
        <taxon>Eukaryota</taxon>
        <taxon>Fungi</taxon>
        <taxon>Dikarya</taxon>
        <taxon>Basidiomycota</taxon>
        <taxon>Agaricomycotina</taxon>
        <taxon>Agaricomycetes</taxon>
        <taxon>Gloeophyllales</taxon>
        <taxon>Gloeophyllaceae</taxon>
        <taxon>Neolentinus</taxon>
    </lineage>
</organism>